<dbReference type="Pfam" id="PF13843">
    <property type="entry name" value="DDE_Tnp_1_7"/>
    <property type="match status" value="1"/>
</dbReference>
<evidence type="ECO:0000313" key="5">
    <source>
        <dbReference type="Proteomes" id="UP000232722"/>
    </source>
</evidence>
<organism evidence="2 5">
    <name type="scientific">Rhizophagus irregularis</name>
    <dbReference type="NCBI Taxonomy" id="588596"/>
    <lineage>
        <taxon>Eukaryota</taxon>
        <taxon>Fungi</taxon>
        <taxon>Fungi incertae sedis</taxon>
        <taxon>Mucoromycota</taxon>
        <taxon>Glomeromycotina</taxon>
        <taxon>Glomeromycetes</taxon>
        <taxon>Glomerales</taxon>
        <taxon>Glomeraceae</taxon>
        <taxon>Rhizophagus</taxon>
    </lineage>
</organism>
<evidence type="ECO:0000259" key="1">
    <source>
        <dbReference type="Pfam" id="PF13843"/>
    </source>
</evidence>
<sequence>FSLCDAEYTYSFIFLSRILKNPIIDQISNLNYTSCQVYYLIKQLPLHKSFNNIYMNNFFSNINLFKFLRNHNYGVCGTVRTNSSKFLNSLKVKKKLDWNTLSGIVVD</sequence>
<reference evidence="2 5" key="2">
    <citation type="submission" date="2017-09" db="EMBL/GenBank/DDBJ databases">
        <title>Extensive intraspecific genome diversity in a model arbuscular mycorrhizal fungus.</title>
        <authorList>
            <person name="Chen E.C."/>
            <person name="Morin E."/>
            <person name="Beaudet D."/>
            <person name="Noel J."/>
            <person name="Ndikumana S."/>
            <person name="Charron P."/>
            <person name="St-Onge C."/>
            <person name="Giorgi J."/>
            <person name="Grigoriev I.V."/>
            <person name="Roux C."/>
            <person name="Martin F.M."/>
            <person name="Corradi N."/>
        </authorList>
    </citation>
    <scope>NUCLEOTIDE SEQUENCE [LARGE SCALE GENOMIC DNA]</scope>
    <source>
        <strain evidence="2 5">A5</strain>
    </source>
</reference>
<reference evidence="3 4" key="3">
    <citation type="submission" date="2017-10" db="EMBL/GenBank/DDBJ databases">
        <title>Extensive intraspecific genome diversity in a model arbuscular mycorrhizal fungus.</title>
        <authorList>
            <person name="Chen E.C.H."/>
            <person name="Morin E."/>
            <person name="Baudet D."/>
            <person name="Noel J."/>
            <person name="Ndikumana S."/>
            <person name="Charron P."/>
            <person name="St-Onge C."/>
            <person name="Giorgi J."/>
            <person name="Grigoriev I.V."/>
            <person name="Roux C."/>
            <person name="Martin F.M."/>
            <person name="Corradi N."/>
        </authorList>
    </citation>
    <scope>NUCLEOTIDE SEQUENCE [LARGE SCALE GENOMIC DNA]</scope>
    <source>
        <strain evidence="3 4">A1</strain>
    </source>
</reference>
<protein>
    <recommendedName>
        <fullName evidence="1">PiggyBac transposable element-derived protein domain-containing protein</fullName>
    </recommendedName>
</protein>
<dbReference type="InterPro" id="IPR029526">
    <property type="entry name" value="PGBD"/>
</dbReference>
<reference evidence="2 5" key="1">
    <citation type="submission" date="2016-04" db="EMBL/GenBank/DDBJ databases">
        <title>Genome analyses suggest a sexual origin of heterokaryosis in a supposedly ancient asexual fungus.</title>
        <authorList>
            <person name="Ropars J."/>
            <person name="Sedzielewska K."/>
            <person name="Noel J."/>
            <person name="Charron P."/>
            <person name="Farinelli L."/>
            <person name="Marton T."/>
            <person name="Kruger M."/>
            <person name="Pelin A."/>
            <person name="Brachmann A."/>
            <person name="Corradi N."/>
        </authorList>
    </citation>
    <scope>NUCLEOTIDE SEQUENCE [LARGE SCALE GENOMIC DNA]</scope>
    <source>
        <strain evidence="2 5">A5</strain>
    </source>
</reference>
<feature type="non-terminal residue" evidence="2">
    <location>
        <position position="1"/>
    </location>
</feature>
<gene>
    <name evidence="3" type="ORF">RhiirA1_350798</name>
    <name evidence="2" type="ORF">RhiirA5_303173</name>
</gene>
<evidence type="ECO:0000313" key="3">
    <source>
        <dbReference type="EMBL" id="PKC59719.1"/>
    </source>
</evidence>
<dbReference type="VEuPathDB" id="FungiDB:RhiirA1_350798"/>
<proteinExistence type="predicted"/>
<dbReference type="EMBL" id="LLXJ01005432">
    <property type="protein sequence ID" value="PKB94877.1"/>
    <property type="molecule type" value="Genomic_DNA"/>
</dbReference>
<evidence type="ECO:0000313" key="2">
    <source>
        <dbReference type="EMBL" id="PKB94877.1"/>
    </source>
</evidence>
<dbReference type="Proteomes" id="UP000232722">
    <property type="component" value="Unassembled WGS sequence"/>
</dbReference>
<dbReference type="AlphaFoldDB" id="A0A2I1FLR6"/>
<feature type="domain" description="PiggyBac transposable element-derived protein" evidence="1">
    <location>
        <begin position="36"/>
        <end position="101"/>
    </location>
</feature>
<evidence type="ECO:0000313" key="4">
    <source>
        <dbReference type="Proteomes" id="UP000232688"/>
    </source>
</evidence>
<comment type="caution">
    <text evidence="2">The sequence shown here is derived from an EMBL/GenBank/DDBJ whole genome shotgun (WGS) entry which is preliminary data.</text>
</comment>
<accession>A0A2I1FLR6</accession>
<dbReference type="Proteomes" id="UP000232688">
    <property type="component" value="Unassembled WGS sequence"/>
</dbReference>
<reference evidence="3 4" key="4">
    <citation type="submission" date="2017-10" db="EMBL/GenBank/DDBJ databases">
        <title>Genome analyses suggest a sexual origin of heterokaryosis in a supposedly ancient asexual fungus.</title>
        <authorList>
            <person name="Corradi N."/>
            <person name="Sedzielewska K."/>
            <person name="Noel J."/>
            <person name="Charron P."/>
            <person name="Farinelli L."/>
            <person name="Marton T."/>
            <person name="Kruger M."/>
            <person name="Pelin A."/>
            <person name="Brachmann A."/>
            <person name="Corradi N."/>
        </authorList>
    </citation>
    <scope>NUCLEOTIDE SEQUENCE [LARGE SCALE GENOMIC DNA]</scope>
    <source>
        <strain evidence="3 4">A1</strain>
    </source>
</reference>
<name>A0A2I1FLR6_9GLOM</name>
<dbReference type="OrthoDB" id="2430719at2759"/>
<dbReference type="EMBL" id="LLXH01001275">
    <property type="protein sequence ID" value="PKC59719.1"/>
    <property type="molecule type" value="Genomic_DNA"/>
</dbReference>